<evidence type="ECO:0000313" key="2">
    <source>
        <dbReference type="Proteomes" id="UP001335737"/>
    </source>
</evidence>
<organism evidence="1 2">
    <name type="scientific">Virgibacillus tibetensis</name>
    <dbReference type="NCBI Taxonomy" id="3042313"/>
    <lineage>
        <taxon>Bacteria</taxon>
        <taxon>Bacillati</taxon>
        <taxon>Bacillota</taxon>
        <taxon>Bacilli</taxon>
        <taxon>Bacillales</taxon>
        <taxon>Bacillaceae</taxon>
        <taxon>Virgibacillus</taxon>
    </lineage>
</organism>
<keyword evidence="2" id="KW-1185">Reference proteome</keyword>
<comment type="caution">
    <text evidence="1">The sequence shown here is derived from an EMBL/GenBank/DDBJ whole genome shotgun (WGS) entry which is preliminary data.</text>
</comment>
<reference evidence="1 2" key="1">
    <citation type="journal article" date="2024" name="Int. J. Syst. Evol. Microbiol.">
        <title>Virgibacillus tibetensis sp. nov., isolated from salt lake on the Tibetan Plateau of China.</title>
        <authorList>
            <person name="Phurbu D."/>
            <person name="Liu Z.-X."/>
            <person name="Wang R."/>
            <person name="Zheng Y.-Y."/>
            <person name="Liu H.-C."/>
            <person name="Zhou Y.-G."/>
            <person name="Yu Y.-J."/>
            <person name="Li A.-H."/>
        </authorList>
    </citation>
    <scope>NUCLEOTIDE SEQUENCE [LARGE SCALE GENOMIC DNA]</scope>
    <source>
        <strain evidence="1 2">C22-A2</strain>
    </source>
</reference>
<dbReference type="EMBL" id="JARZFX010000001">
    <property type="protein sequence ID" value="MEC5422200.1"/>
    <property type="molecule type" value="Genomic_DNA"/>
</dbReference>
<gene>
    <name evidence="1" type="ORF">QGM71_01665</name>
</gene>
<sequence>MVRSFVVLLLLAVFFLTGVLYGMDRGEISLHDEATKEVELVESQELASTQMVLVEQELDNHNMEEAEHFTQKTASFLEAGVKGFYEVIVQILYQVSQLFF</sequence>
<evidence type="ECO:0008006" key="3">
    <source>
        <dbReference type="Google" id="ProtNLM"/>
    </source>
</evidence>
<proteinExistence type="predicted"/>
<protein>
    <recommendedName>
        <fullName evidence="3">DUF3679 domain-containing protein</fullName>
    </recommendedName>
</protein>
<dbReference type="Proteomes" id="UP001335737">
    <property type="component" value="Unassembled WGS sequence"/>
</dbReference>
<dbReference type="RefSeq" id="WP_327605771.1">
    <property type="nucleotide sequence ID" value="NZ_JARZFX010000001.1"/>
</dbReference>
<evidence type="ECO:0000313" key="1">
    <source>
        <dbReference type="EMBL" id="MEC5422200.1"/>
    </source>
</evidence>
<name>A0ABU6KAQ4_9BACI</name>
<accession>A0ABU6KAQ4</accession>